<dbReference type="AlphaFoldDB" id="A0A645JFD8"/>
<name>A0A645JFD8_9ZZZZ</name>
<protein>
    <submittedName>
        <fullName evidence="1">Uncharacterized protein</fullName>
    </submittedName>
</protein>
<evidence type="ECO:0000313" key="1">
    <source>
        <dbReference type="EMBL" id="MPN62418.1"/>
    </source>
</evidence>
<gene>
    <name evidence="1" type="ORF">SDC9_210166</name>
</gene>
<reference evidence="1" key="1">
    <citation type="submission" date="2019-08" db="EMBL/GenBank/DDBJ databases">
        <authorList>
            <person name="Kucharzyk K."/>
            <person name="Murdoch R.W."/>
            <person name="Higgins S."/>
            <person name="Loffler F."/>
        </authorList>
    </citation>
    <scope>NUCLEOTIDE SEQUENCE</scope>
</reference>
<accession>A0A645JFD8</accession>
<comment type="caution">
    <text evidence="1">The sequence shown here is derived from an EMBL/GenBank/DDBJ whole genome shotgun (WGS) entry which is preliminary data.</text>
</comment>
<sequence>MFVIISVVTAVRMDLTTTRGLTEVWACKYKAATPLIKGAAIEVPLRVFFAVVDPIQAESTSLPGAKRSRQAPWFE</sequence>
<dbReference type="EMBL" id="VSSQ01140388">
    <property type="protein sequence ID" value="MPN62418.1"/>
    <property type="molecule type" value="Genomic_DNA"/>
</dbReference>
<organism evidence="1">
    <name type="scientific">bioreactor metagenome</name>
    <dbReference type="NCBI Taxonomy" id="1076179"/>
    <lineage>
        <taxon>unclassified sequences</taxon>
        <taxon>metagenomes</taxon>
        <taxon>ecological metagenomes</taxon>
    </lineage>
</organism>
<proteinExistence type="predicted"/>